<keyword evidence="2 7" id="KW-0479">Metal-binding</keyword>
<accession>A0A6A6LPG8</accession>
<dbReference type="InterPro" id="IPR016965">
    <property type="entry name" value="Pase_PHOSPHO-typ"/>
</dbReference>
<keyword evidence="9" id="KW-1185">Reference proteome</keyword>
<dbReference type="PANTHER" id="PTHR20889">
    <property type="entry name" value="PHOSPHATASE, ORPHAN 1, 2"/>
    <property type="match status" value="1"/>
</dbReference>
<dbReference type="GO" id="GO:0016791">
    <property type="term" value="F:phosphatase activity"/>
    <property type="evidence" value="ECO:0007669"/>
    <property type="project" value="InterPro"/>
</dbReference>
<proteinExistence type="predicted"/>
<feature type="active site" description="Nucleophile" evidence="5">
    <location>
        <position position="9"/>
    </location>
</feature>
<gene>
    <name evidence="8" type="ORF">GH714_031111</name>
</gene>
<dbReference type="Pfam" id="PF06888">
    <property type="entry name" value="Put_Phosphatase"/>
    <property type="match status" value="2"/>
</dbReference>
<feature type="binding site" evidence="6">
    <location>
        <position position="73"/>
    </location>
    <ligand>
        <name>substrate</name>
    </ligand>
</feature>
<dbReference type="InterPro" id="IPR023214">
    <property type="entry name" value="HAD_sf"/>
</dbReference>
<dbReference type="EMBL" id="JAAGAX010000010">
    <property type="protein sequence ID" value="KAF2301976.1"/>
    <property type="molecule type" value="Genomic_DNA"/>
</dbReference>
<dbReference type="GO" id="GO:0046872">
    <property type="term" value="F:metal ion binding"/>
    <property type="evidence" value="ECO:0007669"/>
    <property type="project" value="UniProtKB-KW"/>
</dbReference>
<feature type="binding site" evidence="7">
    <location>
        <position position="11"/>
    </location>
    <ligand>
        <name>Mg(2+)</name>
        <dbReference type="ChEBI" id="CHEBI:18420"/>
    </ligand>
</feature>
<feature type="binding site" evidence="7">
    <location>
        <position position="156"/>
    </location>
    <ligand>
        <name>Mg(2+)</name>
        <dbReference type="ChEBI" id="CHEBI:18420"/>
    </ligand>
</feature>
<keyword evidence="3" id="KW-0378">Hydrolase</keyword>
<name>A0A6A6LPG8_HEVBR</name>
<evidence type="ECO:0000256" key="2">
    <source>
        <dbReference type="ARBA" id="ARBA00022723"/>
    </source>
</evidence>
<keyword evidence="4 7" id="KW-0460">Magnesium</keyword>
<dbReference type="Proteomes" id="UP000467840">
    <property type="component" value="Chromosome 4"/>
</dbReference>
<dbReference type="SUPFAM" id="SSF56784">
    <property type="entry name" value="HAD-like"/>
    <property type="match status" value="1"/>
</dbReference>
<organism evidence="8 9">
    <name type="scientific">Hevea brasiliensis</name>
    <name type="common">Para rubber tree</name>
    <name type="synonym">Siphonia brasiliensis</name>
    <dbReference type="NCBI Taxonomy" id="3981"/>
    <lineage>
        <taxon>Eukaryota</taxon>
        <taxon>Viridiplantae</taxon>
        <taxon>Streptophyta</taxon>
        <taxon>Embryophyta</taxon>
        <taxon>Tracheophyta</taxon>
        <taxon>Spermatophyta</taxon>
        <taxon>Magnoliopsida</taxon>
        <taxon>eudicotyledons</taxon>
        <taxon>Gunneridae</taxon>
        <taxon>Pentapetalae</taxon>
        <taxon>rosids</taxon>
        <taxon>fabids</taxon>
        <taxon>Malpighiales</taxon>
        <taxon>Euphorbiaceae</taxon>
        <taxon>Crotonoideae</taxon>
        <taxon>Micrandreae</taxon>
        <taxon>Hevea</taxon>
    </lineage>
</organism>
<feature type="binding site" evidence="6">
    <location>
        <position position="20"/>
    </location>
    <ligand>
        <name>substrate</name>
    </ligand>
</feature>
<evidence type="ECO:0000256" key="3">
    <source>
        <dbReference type="ARBA" id="ARBA00022801"/>
    </source>
</evidence>
<dbReference type="InterPro" id="IPR036412">
    <property type="entry name" value="HAD-like_sf"/>
</dbReference>
<dbReference type="PANTHER" id="PTHR20889:SF12">
    <property type="entry name" value="LP01149P"/>
    <property type="match status" value="1"/>
</dbReference>
<feature type="active site" description="Proton donor" evidence="5">
    <location>
        <position position="11"/>
    </location>
</feature>
<evidence type="ECO:0000256" key="5">
    <source>
        <dbReference type="PIRSR" id="PIRSR031051-1"/>
    </source>
</evidence>
<comment type="cofactor">
    <cofactor evidence="1 7">
        <name>Mg(2+)</name>
        <dbReference type="ChEBI" id="CHEBI:18420"/>
    </cofactor>
</comment>
<dbReference type="PIRSF" id="PIRSF031051">
    <property type="entry name" value="PyrdxlP_Pase_PHOSPHO2"/>
    <property type="match status" value="1"/>
</dbReference>
<dbReference type="NCBIfam" id="TIGR01489">
    <property type="entry name" value="DKMTPPase-SF"/>
    <property type="match status" value="1"/>
</dbReference>
<dbReference type="Gene3D" id="3.40.50.1000">
    <property type="entry name" value="HAD superfamily/HAD-like"/>
    <property type="match status" value="1"/>
</dbReference>
<reference evidence="8 9" key="1">
    <citation type="journal article" date="2020" name="Mol. Plant">
        <title>The Chromosome-Based Rubber Tree Genome Provides New Insights into Spurge Genome Evolution and Rubber Biosynthesis.</title>
        <authorList>
            <person name="Liu J."/>
            <person name="Shi C."/>
            <person name="Shi C.C."/>
            <person name="Li W."/>
            <person name="Zhang Q.J."/>
            <person name="Zhang Y."/>
            <person name="Li K."/>
            <person name="Lu H.F."/>
            <person name="Shi C."/>
            <person name="Zhu S.T."/>
            <person name="Xiao Z.Y."/>
            <person name="Nan H."/>
            <person name="Yue Y."/>
            <person name="Zhu X.G."/>
            <person name="Wu Y."/>
            <person name="Hong X.N."/>
            <person name="Fan G.Y."/>
            <person name="Tong Y."/>
            <person name="Zhang D."/>
            <person name="Mao C.L."/>
            <person name="Liu Y.L."/>
            <person name="Hao S.J."/>
            <person name="Liu W.Q."/>
            <person name="Lv M.Q."/>
            <person name="Zhang H.B."/>
            <person name="Liu Y."/>
            <person name="Hu-Tang G.R."/>
            <person name="Wang J.P."/>
            <person name="Wang J.H."/>
            <person name="Sun Y.H."/>
            <person name="Ni S.B."/>
            <person name="Chen W.B."/>
            <person name="Zhang X.C."/>
            <person name="Jiao Y.N."/>
            <person name="Eichler E.E."/>
            <person name="Li G.H."/>
            <person name="Liu X."/>
            <person name="Gao L.Z."/>
        </authorList>
    </citation>
    <scope>NUCLEOTIDE SEQUENCE [LARGE SCALE GENOMIC DNA]</scope>
    <source>
        <strain evidence="9">cv. GT1</strain>
        <tissue evidence="8">Leaf</tissue>
    </source>
</reference>
<protein>
    <submittedName>
        <fullName evidence="8">Uncharacterized protein</fullName>
    </submittedName>
</protein>
<evidence type="ECO:0000256" key="6">
    <source>
        <dbReference type="PIRSR" id="PIRSR031051-2"/>
    </source>
</evidence>
<dbReference type="InterPro" id="IPR006384">
    <property type="entry name" value="HAD_hydro_PyrdxlP_Pase-like"/>
</dbReference>
<evidence type="ECO:0000313" key="8">
    <source>
        <dbReference type="EMBL" id="KAF2301976.1"/>
    </source>
</evidence>
<evidence type="ECO:0000256" key="7">
    <source>
        <dbReference type="PIRSR" id="PIRSR031051-3"/>
    </source>
</evidence>
<evidence type="ECO:0000256" key="1">
    <source>
        <dbReference type="ARBA" id="ARBA00001946"/>
    </source>
</evidence>
<evidence type="ECO:0000313" key="9">
    <source>
        <dbReference type="Proteomes" id="UP000467840"/>
    </source>
</evidence>
<comment type="caution">
    <text evidence="8">The sequence shown here is derived from an EMBL/GenBank/DDBJ whole genome shotgun (WGS) entry which is preliminary data.</text>
</comment>
<dbReference type="AlphaFoldDB" id="A0A6A6LPG8"/>
<evidence type="ECO:0000256" key="4">
    <source>
        <dbReference type="ARBA" id="ARBA00022842"/>
    </source>
</evidence>
<dbReference type="NCBIfam" id="TIGR01488">
    <property type="entry name" value="HAD-SF-IB"/>
    <property type="match status" value="1"/>
</dbReference>
<feature type="binding site" evidence="7">
    <location>
        <position position="9"/>
    </location>
    <ligand>
        <name>Mg(2+)</name>
        <dbReference type="ChEBI" id="CHEBI:18420"/>
    </ligand>
</feature>
<sequence length="254" mass="28546">MAGIVVVFDFDKTIIDVDSDNWVIDELGFYRFVQSTSPYHALELSHGQDDGRASFSGKNIDDIVGCELRIVSDANMFFIETILKHLGLRDYFSEINTNPGFVDEEGRLRIFPYHDFTQSSHGCSRCPPNMCKGLIIERIQASIAKEGNKKIIYLGDGVGDYCPSLRLTEADYLMPRKNFPVWDLICRNPMLIKAEIHEWTDGEELERVLLQIIGAISSMEDKSAAQLFSSTDCKLQTISIGAHDAFPKALSVPQ</sequence>